<dbReference type="InterPro" id="IPR036844">
    <property type="entry name" value="Hint_dom_sf"/>
</dbReference>
<dbReference type="PROSITE" id="PS50818">
    <property type="entry name" value="INTEIN_C_TER"/>
    <property type="match status" value="1"/>
</dbReference>
<proteinExistence type="predicted"/>
<gene>
    <name evidence="1" type="ORF">GMJLKIPL_2473</name>
</gene>
<reference evidence="1" key="1">
    <citation type="journal article" date="2021" name="Front. Microbiol.">
        <title>Comprehensive Comparative Genomics and Phenotyping of Methylobacterium Species.</title>
        <authorList>
            <person name="Alessa O."/>
            <person name="Ogura Y."/>
            <person name="Fujitani Y."/>
            <person name="Takami H."/>
            <person name="Hayashi T."/>
            <person name="Sahin N."/>
            <person name="Tani A."/>
        </authorList>
    </citation>
    <scope>NUCLEOTIDE SEQUENCE</scope>
    <source>
        <strain evidence="1">DSM 17168</strain>
    </source>
</reference>
<reference evidence="1" key="2">
    <citation type="submission" date="2021-08" db="EMBL/GenBank/DDBJ databases">
        <authorList>
            <person name="Tani A."/>
            <person name="Ola A."/>
            <person name="Ogura Y."/>
            <person name="Katsura K."/>
            <person name="Hayashi T."/>
        </authorList>
    </citation>
    <scope>NUCLEOTIDE SEQUENCE</scope>
    <source>
        <strain evidence="1">DSM 17168</strain>
    </source>
</reference>
<dbReference type="Gene3D" id="2.170.16.10">
    <property type="entry name" value="Hedgehog/Intein (Hint) domain"/>
    <property type="match status" value="1"/>
</dbReference>
<dbReference type="EMBL" id="BPQQ01000028">
    <property type="protein sequence ID" value="GJE00550.1"/>
    <property type="molecule type" value="Genomic_DNA"/>
</dbReference>
<protein>
    <recommendedName>
        <fullName evidence="3">Intein C-terminal splicing domain-containing protein</fullName>
    </recommendedName>
</protein>
<sequence>MAAANRLDQLIDAWAPRLQRAFLAAVADIRDRARIGVIVTMLERGDIDGAVRAVGLDSAAFRALDAALVQAFEEGGNYTTVRLPALREPDGYRLEIRFDVRNPRAEAWLRDHSSTAVREILDDQRTLIRASLDAGMAAGRNPRDVALDLVGRIDPKTKRRDGGAIGLTSSQEAWVRRYADELARGDLAALDRQLRDKRFDGTVRKAVAAGKPLTAEQIAAMVAAYRNRALRYRAETIGRTEAMAALHQSQDEAMQQAIDAGQIQEGRVMKVWRSAGDGRVRDTHRGLNGKAVPFNGAFVSASGARLRFPGDPLAPASEIVNCFAPWSTISMVGLKAVVAREYSGELVELTAGGVVNLAVTPNHPVLTQRGWVPASGVIEGDHLVYCSGHDRFAAPRAMNVDHAHASAQHLSNAASTLGDHLGAGFRRVDFHGEVPDKDVNIVTFPIGLCDDFKSMSYQCFGHLGFARADVLTGETLYRRLLMANNSALSQLSDRGMSAANASNALAGIGQCSSTSVPFRGVEASQPEIVKAPVNKGAADAEMLGNPIHGVAGRVQTGHLGMQLESFRSAVCGRPSPLESLRFGSPERSQPEIGETPLSELIGDAKRGCDGASRGALSVQRSNPLEMLRPSRCEPSAGGGTGALVFSAVRVDGIRHLRHSGVVYNFETVTNLIIAEGVIVHNCRCTMETRIDFLAGIA</sequence>
<comment type="caution">
    <text evidence="1">The sequence shown here is derived from an EMBL/GenBank/DDBJ whole genome shotgun (WGS) entry which is preliminary data.</text>
</comment>
<evidence type="ECO:0008006" key="3">
    <source>
        <dbReference type="Google" id="ProtNLM"/>
    </source>
</evidence>
<accession>A0ABQ4SDH8</accession>
<keyword evidence="2" id="KW-1185">Reference proteome</keyword>
<dbReference type="InterPro" id="IPR030934">
    <property type="entry name" value="Intein_C"/>
</dbReference>
<dbReference type="SUPFAM" id="SSF51294">
    <property type="entry name" value="Hedgehog/intein (Hint) domain"/>
    <property type="match status" value="1"/>
</dbReference>
<name>A0ABQ4SDH8_9HYPH</name>
<organism evidence="1 2">
    <name type="scientific">Methylobacterium isbiliense</name>
    <dbReference type="NCBI Taxonomy" id="315478"/>
    <lineage>
        <taxon>Bacteria</taxon>
        <taxon>Pseudomonadati</taxon>
        <taxon>Pseudomonadota</taxon>
        <taxon>Alphaproteobacteria</taxon>
        <taxon>Hyphomicrobiales</taxon>
        <taxon>Methylobacteriaceae</taxon>
        <taxon>Methylobacterium</taxon>
    </lineage>
</organism>
<evidence type="ECO:0000313" key="1">
    <source>
        <dbReference type="EMBL" id="GJE00550.1"/>
    </source>
</evidence>
<evidence type="ECO:0000313" key="2">
    <source>
        <dbReference type="Proteomes" id="UP001055153"/>
    </source>
</evidence>
<dbReference type="RefSeq" id="WP_238235436.1">
    <property type="nucleotide sequence ID" value="NZ_BPQQ01000028.1"/>
</dbReference>
<dbReference type="Proteomes" id="UP001055153">
    <property type="component" value="Unassembled WGS sequence"/>
</dbReference>